<dbReference type="RefSeq" id="WP_128635757.1">
    <property type="nucleotide sequence ID" value="NZ_RRCN01000002.1"/>
</dbReference>
<organism evidence="1 2">
    <name type="scientific">Paenibacillus oralis</name>
    <dbReference type="NCBI Taxonomy" id="2490856"/>
    <lineage>
        <taxon>Bacteria</taxon>
        <taxon>Bacillati</taxon>
        <taxon>Bacillota</taxon>
        <taxon>Bacilli</taxon>
        <taxon>Bacillales</taxon>
        <taxon>Paenibacillaceae</taxon>
        <taxon>Paenibacillus</taxon>
    </lineage>
</organism>
<reference evidence="1 2" key="1">
    <citation type="submission" date="2018-11" db="EMBL/GenBank/DDBJ databases">
        <title>Genome sequencing of Paenibacillus sp. KCOM 3021 (= ChDC PVNT-B20).</title>
        <authorList>
            <person name="Kook J.-K."/>
            <person name="Park S.-N."/>
            <person name="Lim Y.K."/>
        </authorList>
    </citation>
    <scope>NUCLEOTIDE SEQUENCE [LARGE SCALE GENOMIC DNA]</scope>
    <source>
        <strain evidence="1 2">KCOM 3021</strain>
    </source>
</reference>
<protein>
    <submittedName>
        <fullName evidence="1">Uncharacterized protein</fullName>
    </submittedName>
</protein>
<evidence type="ECO:0000313" key="1">
    <source>
        <dbReference type="EMBL" id="RRJ54670.1"/>
    </source>
</evidence>
<accession>A0A3P3T9J5</accession>
<sequence length="153" mass="17359">MAKLKYSKLGVVLNPESIAEAMSISECFIGVRSNPKKFSWHSLVTRSEKPLSEVPPIAEMGLWGISLDQETLEKTESILRSKRKVYRRGMLPLSAWKDTPAYKKARERVEALFGKPMKDGRVLFPYQLDLAAYIVCVKRILNAWEMGLGSAQR</sequence>
<dbReference type="EMBL" id="RRCN01000002">
    <property type="protein sequence ID" value="RRJ54670.1"/>
    <property type="molecule type" value="Genomic_DNA"/>
</dbReference>
<comment type="caution">
    <text evidence="1">The sequence shown here is derived from an EMBL/GenBank/DDBJ whole genome shotgun (WGS) entry which is preliminary data.</text>
</comment>
<gene>
    <name evidence="1" type="ORF">EHV15_34295</name>
</gene>
<dbReference type="AlphaFoldDB" id="A0A3P3T9J5"/>
<dbReference type="Proteomes" id="UP000267017">
    <property type="component" value="Unassembled WGS sequence"/>
</dbReference>
<evidence type="ECO:0000313" key="2">
    <source>
        <dbReference type="Proteomes" id="UP000267017"/>
    </source>
</evidence>
<name>A0A3P3T9J5_9BACL</name>
<keyword evidence="2" id="KW-1185">Reference proteome</keyword>
<proteinExistence type="predicted"/>